<gene>
    <name evidence="5" type="ORF">H8E19_11275</name>
</gene>
<keyword evidence="3" id="KW-1133">Transmembrane helix</keyword>
<feature type="transmembrane region" description="Helical" evidence="3">
    <location>
        <begin position="379"/>
        <end position="400"/>
    </location>
</feature>
<evidence type="ECO:0000259" key="4">
    <source>
        <dbReference type="Pfam" id="PF00361"/>
    </source>
</evidence>
<feature type="transmembrane region" description="Helical" evidence="3">
    <location>
        <begin position="35"/>
        <end position="58"/>
    </location>
</feature>
<accession>A0A8J6N0H7</accession>
<feature type="transmembrane region" description="Helical" evidence="3">
    <location>
        <begin position="245"/>
        <end position="264"/>
    </location>
</feature>
<dbReference type="AlphaFoldDB" id="A0A8J6N0H7"/>
<protein>
    <submittedName>
        <fullName evidence="5">Monovalent cation/H+ antiporter subunit D family protein</fullName>
    </submittedName>
</protein>
<feature type="domain" description="NADH:quinone oxidoreductase/Mrp antiporter transmembrane" evidence="4">
    <location>
        <begin position="131"/>
        <end position="423"/>
    </location>
</feature>
<dbReference type="PANTHER" id="PTHR43373">
    <property type="entry name" value="NA(+)/H(+) ANTIPORTER SUBUNIT"/>
    <property type="match status" value="1"/>
</dbReference>
<comment type="subcellular location">
    <subcellularLocation>
        <location evidence="1">Endomembrane system</location>
        <topology evidence="1">Multi-pass membrane protein</topology>
    </subcellularLocation>
    <subcellularLocation>
        <location evidence="2">Membrane</location>
        <topology evidence="2">Multi-pass membrane protein</topology>
    </subcellularLocation>
</comment>
<dbReference type="InterPro" id="IPR001750">
    <property type="entry name" value="ND/Mrp_TM"/>
</dbReference>
<evidence type="ECO:0000313" key="5">
    <source>
        <dbReference type="EMBL" id="MBC8177975.1"/>
    </source>
</evidence>
<feature type="transmembrane region" description="Helical" evidence="3">
    <location>
        <begin position="210"/>
        <end position="233"/>
    </location>
</feature>
<feature type="transmembrane region" description="Helical" evidence="3">
    <location>
        <begin position="167"/>
        <end position="190"/>
    </location>
</feature>
<feature type="transmembrane region" description="Helical" evidence="3">
    <location>
        <begin position="455"/>
        <end position="474"/>
    </location>
</feature>
<organism evidence="5 6">
    <name type="scientific">Candidatus Desulfacyla euxinica</name>
    <dbReference type="NCBI Taxonomy" id="2841693"/>
    <lineage>
        <taxon>Bacteria</taxon>
        <taxon>Deltaproteobacteria</taxon>
        <taxon>Candidatus Desulfacyla</taxon>
    </lineage>
</organism>
<dbReference type="GO" id="GO:0016020">
    <property type="term" value="C:membrane"/>
    <property type="evidence" value="ECO:0007669"/>
    <property type="project" value="UniProtKB-SubCell"/>
</dbReference>
<feature type="transmembrane region" description="Helical" evidence="3">
    <location>
        <begin position="307"/>
        <end position="325"/>
    </location>
</feature>
<dbReference type="Proteomes" id="UP000650524">
    <property type="component" value="Unassembled WGS sequence"/>
</dbReference>
<dbReference type="PRINTS" id="PR01434">
    <property type="entry name" value="NADHDHGNASE5"/>
</dbReference>
<feature type="transmembrane region" description="Helical" evidence="3">
    <location>
        <begin position="337"/>
        <end position="358"/>
    </location>
</feature>
<dbReference type="GO" id="GO:0012505">
    <property type="term" value="C:endomembrane system"/>
    <property type="evidence" value="ECO:0007669"/>
    <property type="project" value="UniProtKB-SubCell"/>
</dbReference>
<reference evidence="5 6" key="1">
    <citation type="submission" date="2020-08" db="EMBL/GenBank/DDBJ databases">
        <title>Bridging the membrane lipid divide: bacteria of the FCB group superphylum have the potential to synthesize archaeal ether lipids.</title>
        <authorList>
            <person name="Villanueva L."/>
            <person name="Von Meijenfeldt F.A.B."/>
            <person name="Westbye A.B."/>
            <person name="Yadav S."/>
            <person name="Hopmans E.C."/>
            <person name="Dutilh B.E."/>
            <person name="Sinninghe Damste J.S."/>
        </authorList>
    </citation>
    <scope>NUCLEOTIDE SEQUENCE [LARGE SCALE GENOMIC DNA]</scope>
    <source>
        <strain evidence="5">NIOZ-UU27</strain>
    </source>
</reference>
<evidence type="ECO:0000256" key="1">
    <source>
        <dbReference type="ARBA" id="ARBA00004127"/>
    </source>
</evidence>
<dbReference type="EMBL" id="JACNJD010000248">
    <property type="protein sequence ID" value="MBC8177975.1"/>
    <property type="molecule type" value="Genomic_DNA"/>
</dbReference>
<feature type="transmembrane region" description="Helical" evidence="3">
    <location>
        <begin position="112"/>
        <end position="141"/>
    </location>
</feature>
<name>A0A8J6N0H7_9DELT</name>
<comment type="caution">
    <text evidence="5">The sequence shown here is derived from an EMBL/GenBank/DDBJ whole genome shotgun (WGS) entry which is preliminary data.</text>
</comment>
<proteinExistence type="predicted"/>
<dbReference type="InterPro" id="IPR050616">
    <property type="entry name" value="CPA3_Na-H_Antiporter_A"/>
</dbReference>
<dbReference type="PANTHER" id="PTHR43373:SF1">
    <property type="entry name" value="NA(+)_H(+) ANTIPORTER SUBUNIT A"/>
    <property type="match status" value="1"/>
</dbReference>
<sequence>METIISIKPLLAVLVSLLITPVLVSSKTPNVREAWTFAAAFMMFMIVVSMLPAVLKGAEMVYTVAEVLPGVPIKFKVDAFGMLFALVSSSLWIITTAYSIGYMRGLDEHSQTRYFCFFALALSATIGVAFSANLLTLFLFYEMLSFATYPLVTHHQDMHARSSGRKYLLYIVGGSVGLVLPAMLICYNLAGTLEFTSQGFLAGTGSKPLMTILMMMLLFGFAKVAVMPLHSWLPAAMVAPTPVSALLHAVAVVKVGAFSVLRVITGVFGTDLLVSLGLGSVICYIAAFTIVVASLIALSQDELKRRLAFSTIGQLSYIVLGAALLSPKGLIGGMIHIAMHAFGKITLFFCAGAIAVATGKKYVSQMVGIGKQMPVTMTAFFIGALSVIGLPPTGGFISKWNLVLGTLEADQSAMLVVLLGSSLLNAAYFLPIVYRAFFCSKEESMFENSVKEAPVWCVFPLVLTAICSIVLFFYPQPFFSLAELMVQSITGR</sequence>
<feature type="transmembrane region" description="Helical" evidence="3">
    <location>
        <begin position="412"/>
        <end position="434"/>
    </location>
</feature>
<evidence type="ECO:0000313" key="6">
    <source>
        <dbReference type="Proteomes" id="UP000650524"/>
    </source>
</evidence>
<feature type="transmembrane region" description="Helical" evidence="3">
    <location>
        <begin position="79"/>
        <end position="100"/>
    </location>
</feature>
<keyword evidence="3" id="KW-0472">Membrane</keyword>
<keyword evidence="2 3" id="KW-0812">Transmembrane</keyword>
<evidence type="ECO:0000256" key="3">
    <source>
        <dbReference type="SAM" id="Phobius"/>
    </source>
</evidence>
<dbReference type="Pfam" id="PF00361">
    <property type="entry name" value="Proton_antipo_M"/>
    <property type="match status" value="1"/>
</dbReference>
<feature type="transmembrane region" description="Helical" evidence="3">
    <location>
        <begin position="276"/>
        <end position="298"/>
    </location>
</feature>
<evidence type="ECO:0000256" key="2">
    <source>
        <dbReference type="RuleBase" id="RU000320"/>
    </source>
</evidence>